<keyword evidence="2" id="KW-1185">Reference proteome</keyword>
<evidence type="ECO:0000313" key="1">
    <source>
        <dbReference type="EMBL" id="ASZ09052.1"/>
    </source>
</evidence>
<dbReference type="EMBL" id="CP023173">
    <property type="protein sequence ID" value="ASZ09052.1"/>
    <property type="molecule type" value="Genomic_DNA"/>
</dbReference>
<keyword evidence="1" id="KW-0687">Ribonucleoprotein</keyword>
<reference evidence="1 2" key="1">
    <citation type="submission" date="2017-08" db="EMBL/GenBank/DDBJ databases">
        <title>Complete Genome Sequence of Mesoplasma chauliocola.</title>
        <authorList>
            <person name="Knight T.F.Jr."/>
            <person name="Citino T."/>
        </authorList>
    </citation>
    <scope>NUCLEOTIDE SEQUENCE [LARGE SCALE GENOMIC DNA]</scope>
    <source>
        <strain evidence="1 2">CHPA-2</strain>
    </source>
</reference>
<accession>A0A249SN68</accession>
<dbReference type="SUPFAM" id="SSF55315">
    <property type="entry name" value="L30e-like"/>
    <property type="match status" value="1"/>
</dbReference>
<dbReference type="GO" id="GO:0005840">
    <property type="term" value="C:ribosome"/>
    <property type="evidence" value="ECO:0007669"/>
    <property type="project" value="UniProtKB-KW"/>
</dbReference>
<dbReference type="Gene3D" id="3.30.1330.30">
    <property type="match status" value="1"/>
</dbReference>
<dbReference type="Proteomes" id="UP000232229">
    <property type="component" value="Chromosome"/>
</dbReference>
<organism evidence="1 2">
    <name type="scientific">Mesoplasma chauliocola</name>
    <dbReference type="NCBI Taxonomy" id="216427"/>
    <lineage>
        <taxon>Bacteria</taxon>
        <taxon>Bacillati</taxon>
        <taxon>Mycoplasmatota</taxon>
        <taxon>Mollicutes</taxon>
        <taxon>Entomoplasmatales</taxon>
        <taxon>Entomoplasmataceae</taxon>
        <taxon>Mesoplasma</taxon>
    </lineage>
</organism>
<evidence type="ECO:0000313" key="2">
    <source>
        <dbReference type="Proteomes" id="UP000232229"/>
    </source>
</evidence>
<dbReference type="RefSeq" id="WP_036246503.1">
    <property type="nucleotide sequence ID" value="NZ_CP023173.1"/>
</dbReference>
<dbReference type="STRING" id="1336232.GCA_000518825_00272"/>
<dbReference type="KEGG" id="mchc:CK556_01610"/>
<gene>
    <name evidence="1" type="ORF">CK556_01610</name>
</gene>
<protein>
    <submittedName>
        <fullName evidence="1">50S ribosomal protein L7</fullName>
    </submittedName>
</protein>
<dbReference type="InterPro" id="IPR029064">
    <property type="entry name" value="Ribosomal_eL30-like_sf"/>
</dbReference>
<keyword evidence="1" id="KW-0689">Ribosomal protein</keyword>
<sequence length="99" mass="10967">MDKTKLLNAIGLAYNSAKLIKGEKLLDSIKLNKVKFVILSTDMGASQKKKFSDKCKFYNVEFIDNVITVDELSQACGSTTIVAIGVNDRNIIKLIKNNL</sequence>
<proteinExistence type="predicted"/>
<dbReference type="AlphaFoldDB" id="A0A249SN68"/>
<name>A0A249SN68_9MOLU</name>